<dbReference type="SUPFAM" id="SSF52777">
    <property type="entry name" value="CoA-dependent acyltransferases"/>
    <property type="match status" value="1"/>
</dbReference>
<dbReference type="GO" id="GO:0044550">
    <property type="term" value="P:secondary metabolite biosynthetic process"/>
    <property type="evidence" value="ECO:0007669"/>
    <property type="project" value="TreeGrafter"/>
</dbReference>
<dbReference type="InterPro" id="IPR050317">
    <property type="entry name" value="Plant_Fungal_Acyltransferase"/>
</dbReference>
<dbReference type="GO" id="GO:0016747">
    <property type="term" value="F:acyltransferase activity, transferring groups other than amino-acyl groups"/>
    <property type="evidence" value="ECO:0007669"/>
    <property type="project" value="TreeGrafter"/>
</dbReference>
<name>A0A4P9YYC7_9FUNG</name>
<reference evidence="3" key="1">
    <citation type="journal article" date="2018" name="Nat. Microbiol.">
        <title>Leveraging single-cell genomics to expand the fungal tree of life.</title>
        <authorList>
            <person name="Ahrendt S.R."/>
            <person name="Quandt C.A."/>
            <person name="Ciobanu D."/>
            <person name="Clum A."/>
            <person name="Salamov A."/>
            <person name="Andreopoulos B."/>
            <person name="Cheng J.F."/>
            <person name="Woyke T."/>
            <person name="Pelin A."/>
            <person name="Henrissat B."/>
            <person name="Reynolds N.K."/>
            <person name="Benny G.L."/>
            <person name="Smith M.E."/>
            <person name="James T.Y."/>
            <person name="Grigoriev I.V."/>
        </authorList>
    </citation>
    <scope>NUCLEOTIDE SEQUENCE [LARGE SCALE GENOMIC DNA]</scope>
    <source>
        <strain evidence="3">Benny S71-1</strain>
    </source>
</reference>
<dbReference type="EMBL" id="KZ990156">
    <property type="protein sequence ID" value="RKP24562.1"/>
    <property type="molecule type" value="Genomic_DNA"/>
</dbReference>
<dbReference type="Gene3D" id="3.30.559.10">
    <property type="entry name" value="Chloramphenicol acetyltransferase-like domain"/>
    <property type="match status" value="2"/>
</dbReference>
<accession>A0A4P9YYC7</accession>
<evidence type="ECO:0000313" key="3">
    <source>
        <dbReference type="Proteomes" id="UP000278143"/>
    </source>
</evidence>
<organism evidence="2 3">
    <name type="scientific">Syncephalis pseudoplumigaleata</name>
    <dbReference type="NCBI Taxonomy" id="1712513"/>
    <lineage>
        <taxon>Eukaryota</taxon>
        <taxon>Fungi</taxon>
        <taxon>Fungi incertae sedis</taxon>
        <taxon>Zoopagomycota</taxon>
        <taxon>Zoopagomycotina</taxon>
        <taxon>Zoopagomycetes</taxon>
        <taxon>Zoopagales</taxon>
        <taxon>Piptocephalidaceae</taxon>
        <taxon>Syncephalis</taxon>
    </lineage>
</organism>
<dbReference type="Pfam" id="PF02458">
    <property type="entry name" value="Transferase"/>
    <property type="match status" value="1"/>
</dbReference>
<dbReference type="PANTHER" id="PTHR31642:SF310">
    <property type="entry name" value="FATTY ALCOHOL:CAFFEOYL-COA ACYLTRANSFERASE"/>
    <property type="match status" value="1"/>
</dbReference>
<sequence length="448" mass="50458">MTVSSNETWIVPGAGCVQQTYQLSHADYFAGATYPCRIFFYKNHASKPDFLPTERLVAGLKTVLEHYPILYGRLALRDDGEYEVRPSTEGIPFIEAAAEEDFAAFEPGCPQHRITPDFQAVDQPYSEDMPLLIARVMRFAHNSGAAICVSYHHYIIDGHACVMLVKNWAAIVRGESRLPFPPGNDRRLLRLDPKPSEEEQQQLFRQLQKQHHADRQPRKDCAYKWAIVQFTSDRLQALKTDAIASLDDAEQDTRWFSTNDAVAMLVWRATVRARAIAKDQPLTLRAPIDMRSNYPDLPRNYAGNAIHLAVTTFAVGDLVGSPLGRVAAAHRQAIHASRAHTMEQWLMQGNIASRTPMAERLPNWVQFSDTIISDWSKFGHYTIDFGEGRPAYCRLPASRFRRVACILDMPPASDGSPTGLEVCLCMDETAYGRFCHDTELLTYGRVIG</sequence>
<protein>
    <submittedName>
        <fullName evidence="2">Transferase</fullName>
    </submittedName>
</protein>
<dbReference type="OrthoDB" id="671439at2759"/>
<evidence type="ECO:0000256" key="1">
    <source>
        <dbReference type="ARBA" id="ARBA00022679"/>
    </source>
</evidence>
<gene>
    <name evidence="2" type="ORF">SYNPS1DRAFT_23366</name>
</gene>
<keyword evidence="3" id="KW-1185">Reference proteome</keyword>
<evidence type="ECO:0000313" key="2">
    <source>
        <dbReference type="EMBL" id="RKP24562.1"/>
    </source>
</evidence>
<dbReference type="InterPro" id="IPR023213">
    <property type="entry name" value="CAT-like_dom_sf"/>
</dbReference>
<dbReference type="Proteomes" id="UP000278143">
    <property type="component" value="Unassembled WGS sequence"/>
</dbReference>
<dbReference type="PANTHER" id="PTHR31642">
    <property type="entry name" value="TRICHOTHECENE 3-O-ACETYLTRANSFERASE"/>
    <property type="match status" value="1"/>
</dbReference>
<keyword evidence="1 2" id="KW-0808">Transferase</keyword>
<proteinExistence type="predicted"/>
<dbReference type="AlphaFoldDB" id="A0A4P9YYC7"/>